<gene>
    <name evidence="1" type="ORF">PQR01_18705</name>
</gene>
<protein>
    <submittedName>
        <fullName evidence="1">Uncharacterized protein</fullName>
    </submittedName>
</protein>
<comment type="caution">
    <text evidence="1">The sequence shown here is derived from an EMBL/GenBank/DDBJ whole genome shotgun (WGS) entry which is preliminary data.</text>
</comment>
<proteinExistence type="predicted"/>
<reference evidence="1 2" key="1">
    <citation type="journal article" date="2024" name="Chem. Sci.">
        <title>Discovery of megapolipeptins by genome mining of a Burkholderiales bacteria collection.</title>
        <authorList>
            <person name="Paulo B.S."/>
            <person name="Recchia M.J.J."/>
            <person name="Lee S."/>
            <person name="Fergusson C.H."/>
            <person name="Romanowski S.B."/>
            <person name="Hernandez A."/>
            <person name="Krull N."/>
            <person name="Liu D.Y."/>
            <person name="Cavanagh H."/>
            <person name="Bos A."/>
            <person name="Gray C.A."/>
            <person name="Murphy B.T."/>
            <person name="Linington R.G."/>
            <person name="Eustaquio A.S."/>
        </authorList>
    </citation>
    <scope>NUCLEOTIDE SEQUENCE [LARGE SCALE GENOMIC DNA]</scope>
    <source>
        <strain evidence="1 2">RL18-126-BIB-B</strain>
    </source>
</reference>
<sequence length="82" mass="9448">MFVNSYRHLLLFPPTCPSSMRRAKRPFIRLETQWRIFTLTRIYQECVEHHDHAASARARVEVLKALGHPIVSVAPTPVLVLA</sequence>
<keyword evidence="2" id="KW-1185">Reference proteome</keyword>
<name>A0ACC7NIQ5_9BURK</name>
<organism evidence="1 2">
    <name type="scientific">Paraburkholderia rhynchosiae</name>
    <dbReference type="NCBI Taxonomy" id="487049"/>
    <lineage>
        <taxon>Bacteria</taxon>
        <taxon>Pseudomonadati</taxon>
        <taxon>Pseudomonadota</taxon>
        <taxon>Betaproteobacteria</taxon>
        <taxon>Burkholderiales</taxon>
        <taxon>Burkholderiaceae</taxon>
        <taxon>Paraburkholderia</taxon>
    </lineage>
</organism>
<dbReference type="Proteomes" id="UP001629235">
    <property type="component" value="Unassembled WGS sequence"/>
</dbReference>
<accession>A0ACC7NIQ5</accession>
<evidence type="ECO:0000313" key="1">
    <source>
        <dbReference type="EMBL" id="MFM0105461.1"/>
    </source>
</evidence>
<dbReference type="EMBL" id="JAQQDW010000035">
    <property type="protein sequence ID" value="MFM0105461.1"/>
    <property type="molecule type" value="Genomic_DNA"/>
</dbReference>
<evidence type="ECO:0000313" key="2">
    <source>
        <dbReference type="Proteomes" id="UP001629235"/>
    </source>
</evidence>